<name>A0A2N3I637_9BACT</name>
<dbReference type="RefSeq" id="WP_101259712.1">
    <property type="nucleotide sequence ID" value="NZ_MVDD01000001.1"/>
</dbReference>
<keyword evidence="1" id="KW-0830">Ubiquinone</keyword>
<evidence type="ECO:0000313" key="2">
    <source>
        <dbReference type="Proteomes" id="UP000233535"/>
    </source>
</evidence>
<dbReference type="OrthoDB" id="9806869at2"/>
<gene>
    <name evidence="1" type="ORF">BZG02_01890</name>
</gene>
<dbReference type="EMBL" id="MVDD01000001">
    <property type="protein sequence ID" value="PKQ65784.1"/>
    <property type="molecule type" value="Genomic_DNA"/>
</dbReference>
<dbReference type="NCBIfam" id="TIGR04256">
    <property type="entry name" value="GxxExxY"/>
    <property type="match status" value="1"/>
</dbReference>
<accession>A0A2N3I637</accession>
<sequence length="126" mass="14629">MNKNNFLYKNECFKIIGSCMTVHSELGFGFLEAVYQEALELELRSNSIPYIRESQIDISYKGNLLSKYYLADFLCFDEIIIELKAVKTLEDIHAAQILNYLKATKKRIGLLINFGTNSLQYKRFIL</sequence>
<dbReference type="InterPro" id="IPR026350">
    <property type="entry name" value="GxxExxY"/>
</dbReference>
<dbReference type="Pfam" id="PF13366">
    <property type="entry name" value="PDDEXK_3"/>
    <property type="match status" value="1"/>
</dbReference>
<dbReference type="AlphaFoldDB" id="A0A2N3I637"/>
<reference evidence="1 2" key="1">
    <citation type="journal article" date="2017" name="Front. Microbiol.">
        <title>Labilibaculum manganireducens gen. nov., sp. nov. and Labilibaculum filiforme sp. nov., Novel Bacteroidetes Isolated from Subsurface Sediments of the Baltic Sea.</title>
        <authorList>
            <person name="Vandieken V."/>
            <person name="Marshall I.P."/>
            <person name="Niemann H."/>
            <person name="Engelen B."/>
            <person name="Cypionka H."/>
        </authorList>
    </citation>
    <scope>NUCLEOTIDE SEQUENCE [LARGE SCALE GENOMIC DNA]</scope>
    <source>
        <strain evidence="1 2">59.16B</strain>
    </source>
</reference>
<protein>
    <submittedName>
        <fullName evidence="1">NADH:ubiquinone oxidoreductase</fullName>
    </submittedName>
</protein>
<organism evidence="1 2">
    <name type="scientific">Labilibaculum filiforme</name>
    <dbReference type="NCBI Taxonomy" id="1940526"/>
    <lineage>
        <taxon>Bacteria</taxon>
        <taxon>Pseudomonadati</taxon>
        <taxon>Bacteroidota</taxon>
        <taxon>Bacteroidia</taxon>
        <taxon>Marinilabiliales</taxon>
        <taxon>Marinifilaceae</taxon>
        <taxon>Labilibaculum</taxon>
    </lineage>
</organism>
<keyword evidence="2" id="KW-1185">Reference proteome</keyword>
<proteinExistence type="predicted"/>
<comment type="caution">
    <text evidence="1">The sequence shown here is derived from an EMBL/GenBank/DDBJ whole genome shotgun (WGS) entry which is preliminary data.</text>
</comment>
<evidence type="ECO:0000313" key="1">
    <source>
        <dbReference type="EMBL" id="PKQ65784.1"/>
    </source>
</evidence>
<dbReference type="Proteomes" id="UP000233535">
    <property type="component" value="Unassembled WGS sequence"/>
</dbReference>